<dbReference type="InterPro" id="IPR050545">
    <property type="entry name" value="Mycobact_MmpL"/>
</dbReference>
<evidence type="ECO:0000313" key="10">
    <source>
        <dbReference type="EMBL" id="PAS94577.1"/>
    </source>
</evidence>
<keyword evidence="5 6" id="KW-0472">Membrane</keyword>
<dbReference type="OrthoDB" id="9780358at2"/>
<dbReference type="EMBL" id="NMRN01000006">
    <property type="protein sequence ID" value="PAS94577.1"/>
    <property type="molecule type" value="Genomic_DNA"/>
</dbReference>
<feature type="transmembrane region" description="Helical" evidence="6">
    <location>
        <begin position="638"/>
        <end position="657"/>
    </location>
</feature>
<feature type="transmembrane region" description="Helical" evidence="6">
    <location>
        <begin position="664"/>
        <end position="681"/>
    </location>
</feature>
<name>A0A272EWT1_9RHOO</name>
<feature type="transmembrane region" description="Helical" evidence="6">
    <location>
        <begin position="298"/>
        <end position="318"/>
    </location>
</feature>
<feature type="signal peptide" evidence="7">
    <location>
        <begin position="1"/>
        <end position="28"/>
    </location>
</feature>
<feature type="transmembrane region" description="Helical" evidence="6">
    <location>
        <begin position="356"/>
        <end position="378"/>
    </location>
</feature>
<keyword evidence="4 6" id="KW-1133">Transmembrane helix</keyword>
<dbReference type="Pfam" id="PF03176">
    <property type="entry name" value="MMPL"/>
    <property type="match status" value="1"/>
</dbReference>
<reference evidence="10 11" key="2">
    <citation type="submission" date="2017-07" db="EMBL/GenBank/DDBJ databases">
        <title>Candidatus Dactylopiibacterium carminicum, a nitrogen-fixing symbiont of the cochineal insect Dactylopius coccus and Dactylopius opuntiae (Hemiptera: Coccoidea: Dactylopiidae).</title>
        <authorList>
            <person name="Vera A."/>
        </authorList>
    </citation>
    <scope>NUCLEOTIDE SEQUENCE [LARGE SCALE GENOMIC DNA]</scope>
    <source>
        <strain evidence="10 11">NFDCM</strain>
    </source>
</reference>
<evidence type="ECO:0000313" key="9">
    <source>
        <dbReference type="EMBL" id="KAF7600033.1"/>
    </source>
</evidence>
<accession>A0A272EWT1</accession>
<comment type="caution">
    <text evidence="10">The sequence shown here is derived from an EMBL/GenBank/DDBJ whole genome shotgun (WGS) entry which is preliminary data.</text>
</comment>
<keyword evidence="12" id="KW-1185">Reference proteome</keyword>
<evidence type="ECO:0000256" key="2">
    <source>
        <dbReference type="ARBA" id="ARBA00022475"/>
    </source>
</evidence>
<dbReference type="PANTHER" id="PTHR33406">
    <property type="entry name" value="MEMBRANE PROTEIN MJ1562-RELATED"/>
    <property type="match status" value="1"/>
</dbReference>
<dbReference type="InterPro" id="IPR004869">
    <property type="entry name" value="MMPL_dom"/>
</dbReference>
<evidence type="ECO:0000256" key="3">
    <source>
        <dbReference type="ARBA" id="ARBA00022692"/>
    </source>
</evidence>
<feature type="transmembrane region" description="Helical" evidence="6">
    <location>
        <begin position="724"/>
        <end position="742"/>
    </location>
</feature>
<organism evidence="10 11">
    <name type="scientific">Candidatus Dactylopiibacterium carminicum</name>
    <dbReference type="NCBI Taxonomy" id="857335"/>
    <lineage>
        <taxon>Bacteria</taxon>
        <taxon>Pseudomonadati</taxon>
        <taxon>Pseudomonadota</taxon>
        <taxon>Betaproteobacteria</taxon>
        <taxon>Rhodocyclales</taxon>
        <taxon>Rhodocyclaceae</taxon>
        <taxon>Candidatus Dactylopiibacterium</taxon>
    </lineage>
</organism>
<evidence type="ECO:0000256" key="1">
    <source>
        <dbReference type="ARBA" id="ARBA00004651"/>
    </source>
</evidence>
<evidence type="ECO:0000259" key="8">
    <source>
        <dbReference type="Pfam" id="PF03176"/>
    </source>
</evidence>
<evidence type="ECO:0000313" key="11">
    <source>
        <dbReference type="Proteomes" id="UP000216107"/>
    </source>
</evidence>
<evidence type="ECO:0000256" key="4">
    <source>
        <dbReference type="ARBA" id="ARBA00022989"/>
    </source>
</evidence>
<evidence type="ECO:0000256" key="7">
    <source>
        <dbReference type="SAM" id="SignalP"/>
    </source>
</evidence>
<dbReference type="PROSITE" id="PS51257">
    <property type="entry name" value="PROKAR_LIPOPROTEIN"/>
    <property type="match status" value="1"/>
</dbReference>
<feature type="domain" description="Membrane transport protein MMPL" evidence="8">
    <location>
        <begin position="177"/>
        <end position="383"/>
    </location>
</feature>
<feature type="transmembrane region" description="Helical" evidence="6">
    <location>
        <begin position="271"/>
        <end position="292"/>
    </location>
</feature>
<comment type="subcellular location">
    <subcellularLocation>
        <location evidence="1">Cell membrane</location>
        <topology evidence="1">Multi-pass membrane protein</topology>
    </subcellularLocation>
</comment>
<dbReference type="Proteomes" id="UP000623509">
    <property type="component" value="Unassembled WGS sequence"/>
</dbReference>
<dbReference type="Gene3D" id="1.20.1640.10">
    <property type="entry name" value="Multidrug efflux transporter AcrB transmembrane domain"/>
    <property type="match status" value="2"/>
</dbReference>
<keyword evidence="2" id="KW-1003">Cell membrane</keyword>
<dbReference type="SUPFAM" id="SSF82866">
    <property type="entry name" value="Multidrug efflux transporter AcrB transmembrane domain"/>
    <property type="match status" value="2"/>
</dbReference>
<feature type="chain" id="PRO_5012086190" description="Membrane transport protein MMPL domain-containing protein" evidence="7">
    <location>
        <begin position="29"/>
        <end position="779"/>
    </location>
</feature>
<feature type="transmembrane region" description="Helical" evidence="6">
    <location>
        <begin position="748"/>
        <end position="770"/>
    </location>
</feature>
<feature type="transmembrane region" description="Helical" evidence="6">
    <location>
        <begin position="687"/>
        <end position="704"/>
    </location>
</feature>
<dbReference type="EMBL" id="MDUX01000010">
    <property type="protein sequence ID" value="KAF7600033.1"/>
    <property type="molecule type" value="Genomic_DNA"/>
</dbReference>
<evidence type="ECO:0000313" key="12">
    <source>
        <dbReference type="Proteomes" id="UP000623509"/>
    </source>
</evidence>
<dbReference type="Proteomes" id="UP000216107">
    <property type="component" value="Unassembled WGS sequence"/>
</dbReference>
<evidence type="ECO:0000256" key="6">
    <source>
        <dbReference type="SAM" id="Phobius"/>
    </source>
</evidence>
<evidence type="ECO:0000256" key="5">
    <source>
        <dbReference type="ARBA" id="ARBA00023136"/>
    </source>
</evidence>
<keyword evidence="3 6" id="KW-0812">Transmembrane</keyword>
<dbReference type="RefSeq" id="WP_095523746.1">
    <property type="nucleotide sequence ID" value="NZ_MDUX01000010.1"/>
</dbReference>
<feature type="transmembrane region" description="Helical" evidence="6">
    <location>
        <begin position="330"/>
        <end position="350"/>
    </location>
</feature>
<protein>
    <recommendedName>
        <fullName evidence="8">Membrane transport protein MMPL domain-containing protein</fullName>
    </recommendedName>
</protein>
<dbReference type="PANTHER" id="PTHR33406:SF13">
    <property type="entry name" value="MEMBRANE PROTEIN YDFJ"/>
    <property type="match status" value="1"/>
</dbReference>
<proteinExistence type="predicted"/>
<dbReference type="AlphaFoldDB" id="A0A272EWT1"/>
<sequence>MKRLLNPLLLWLCMLAACIAVITQTRFAADLSAFMPQAPNARQQMLIEQLRDGIIARLVMVGIEGGDVAERGELSRALAARLREDPAFVGVLNGETSMEARDRAYAFDNRYLLSPAVTPERFTAEGLSDAIGQSLEGLAGSGGMLLKRLLPRDPSGETLALLDQFTGQGQPHQAGGVWASRDETRALLLIQLAADGANTDAVADTLARIERVFATLPDRAADSRLVMSGTAVFTVASRDRIQGDIHRLATASALLVILLLLSIYRSPRLLGLGLLPVGTGILAGIAAVSLAFGNVHGFTLAFGCTLIGESVDYSIYFFIQRGAGVPEKRFWRTVTLGVASSLAGFAVLLVSGFPGLAQLGVFSMAGLVAAALTARFLLPQLAPQHLTLRDLGRFARLIDGLFAQGRRLRPLLLLLVALSAGFLWHKGDAVWNRQLNALSPVTRAEQDLDMSLRNELGAPDMRYIAALTAPDTEAALQAAEAVGRVLREEVVRGHLGGFTSPAQFLPSRQLQAARQAALPDADDLRAHLAAATRDLPLRPERLEGFVEDVQTSRTQPLLSRTDLKGTALALGYDSLVVQRAQDVLILLPLRAPAGQEEIDLPVLEAALAGAGLQDVIVLDILEESTGLFASYLGEAKRLVGFGMLAIFLLLFAALRSLPRALRAVAPLACAVLLVAAGLLAAGVQLTILHLIGLLLVVAIGRNYTLFFDSGARSADPAQQRQVQVSMVVANLTTVSSFGVLAFSSVPVLSYLGCTVGPGAALALLCAAILARPADHADAA</sequence>
<gene>
    <name evidence="9" type="ORF">BGI27_04650</name>
    <name evidence="10" type="ORF">CGU29_03345</name>
</gene>
<reference evidence="9 12" key="1">
    <citation type="submission" date="2016-08" db="EMBL/GenBank/DDBJ databases">
        <title>Candidatus Dactylopiibacterium carminicum genome sequence.</title>
        <authorList>
            <person name="Ramirez-Puebla S.T."/>
            <person name="Ormeno-Orrillo E."/>
            <person name="Vera-Ponce De Leon A."/>
            <person name="Luis L."/>
            <person name="Sanchez-Flores A."/>
            <person name="Monica R."/>
            <person name="Martinez-Romero E."/>
        </authorList>
    </citation>
    <scope>NUCLEOTIDE SEQUENCE [LARGE SCALE GENOMIC DNA]</scope>
    <source>
        <strain evidence="9">END1</strain>
    </source>
</reference>
<feature type="transmembrane region" description="Helical" evidence="6">
    <location>
        <begin position="245"/>
        <end position="264"/>
    </location>
</feature>
<dbReference type="GO" id="GO:0005886">
    <property type="term" value="C:plasma membrane"/>
    <property type="evidence" value="ECO:0007669"/>
    <property type="project" value="UniProtKB-SubCell"/>
</dbReference>
<keyword evidence="7" id="KW-0732">Signal</keyword>